<evidence type="ECO:0008006" key="6">
    <source>
        <dbReference type="Google" id="ProtNLM"/>
    </source>
</evidence>
<dbReference type="PANTHER" id="PTHR11926">
    <property type="entry name" value="GLUCOSYL/GLUCURONOSYL TRANSFERASES"/>
    <property type="match status" value="1"/>
</dbReference>
<evidence type="ECO:0000313" key="5">
    <source>
        <dbReference type="Proteomes" id="UP001058974"/>
    </source>
</evidence>
<dbReference type="GO" id="GO:0080043">
    <property type="term" value="F:quercetin 3-O-glucosyltransferase activity"/>
    <property type="evidence" value="ECO:0007669"/>
    <property type="project" value="TreeGrafter"/>
</dbReference>
<dbReference type="FunFam" id="3.40.50.2000:FF:000129">
    <property type="entry name" value="Glycosyltransferase"/>
    <property type="match status" value="1"/>
</dbReference>
<dbReference type="Gramene" id="Psat04G0039100-T1">
    <property type="protein sequence ID" value="KAI5414914.1"/>
    <property type="gene ID" value="KIW84_040391"/>
</dbReference>
<protein>
    <recommendedName>
        <fullName evidence="6">Flavonoid 3-O-glucosyltransferase</fullName>
    </recommendedName>
</protein>
<evidence type="ECO:0000313" key="4">
    <source>
        <dbReference type="EMBL" id="KAI5414914.1"/>
    </source>
</evidence>
<dbReference type="Proteomes" id="UP001058974">
    <property type="component" value="Chromosome 4"/>
</dbReference>
<dbReference type="GO" id="GO:0080044">
    <property type="term" value="F:quercetin 7-O-glucosyltransferase activity"/>
    <property type="evidence" value="ECO:0007669"/>
    <property type="project" value="TreeGrafter"/>
</dbReference>
<sequence>MFTLSRLKNWMSAPKGGPNDNNDEKHVAVLAFPFGTHAPPLLSLVRRIAAEAPVVSFSFFSTKKSNEALFSGSGNQDEFVPNITYYNVHDGLPEGFVQSGSPAEAIHFFIQAMPENFKNAMDVAVKESGKNITCLVTDAFFWFGADFAEKMHAKWVPLWTAGAHSLLIHVFTDLIREKLGDNKGADNGKSVDFLPGFPELEVSDLPEGVIDDINGPFATMLHKMGQALSLATAVPINSFASIHTVIESKLEVKCKLLLNVGPFILTTPQRMMYDEHSCLAWLNKHENYSVVYISFGSSIVPPPHELAALAESLEEGGYPFIWAFRGNPEEKLPNGFAERTKTLGKIVAWAPQIEILKHSSVGVCFTHSGWNSVLDCIVGGVPMISRPFFGDQRLNARMLESVWHIGVGLENGVLTKESTMKALELIMSSETGKIMRQKVEQFKEAALQAVERNGSSANNFNTLIEIVTIMIEIRYIDYSINLTNKNQKPRLFNKPKRDQIH</sequence>
<dbReference type="FunFam" id="3.40.50.2000:FF:000091">
    <property type="entry name" value="Glycosyltransferase"/>
    <property type="match status" value="1"/>
</dbReference>
<keyword evidence="3" id="KW-0808">Transferase</keyword>
<dbReference type="Gene3D" id="3.40.50.2000">
    <property type="entry name" value="Glycogen Phosphorylase B"/>
    <property type="match status" value="2"/>
</dbReference>
<organism evidence="4 5">
    <name type="scientific">Pisum sativum</name>
    <name type="common">Garden pea</name>
    <name type="synonym">Lathyrus oleraceus</name>
    <dbReference type="NCBI Taxonomy" id="3888"/>
    <lineage>
        <taxon>Eukaryota</taxon>
        <taxon>Viridiplantae</taxon>
        <taxon>Streptophyta</taxon>
        <taxon>Embryophyta</taxon>
        <taxon>Tracheophyta</taxon>
        <taxon>Spermatophyta</taxon>
        <taxon>Magnoliopsida</taxon>
        <taxon>eudicotyledons</taxon>
        <taxon>Gunneridae</taxon>
        <taxon>Pentapetalae</taxon>
        <taxon>rosids</taxon>
        <taxon>fabids</taxon>
        <taxon>Fabales</taxon>
        <taxon>Fabaceae</taxon>
        <taxon>Papilionoideae</taxon>
        <taxon>50 kb inversion clade</taxon>
        <taxon>NPAAA clade</taxon>
        <taxon>Hologalegina</taxon>
        <taxon>IRL clade</taxon>
        <taxon>Fabeae</taxon>
        <taxon>Lathyrus</taxon>
    </lineage>
</organism>
<keyword evidence="2" id="KW-0328">Glycosyltransferase</keyword>
<keyword evidence="5" id="KW-1185">Reference proteome</keyword>
<accession>A0A9D4X574</accession>
<dbReference type="CDD" id="cd03784">
    <property type="entry name" value="GT1_Gtf-like"/>
    <property type="match status" value="1"/>
</dbReference>
<dbReference type="EMBL" id="JAMSHJ010000004">
    <property type="protein sequence ID" value="KAI5414914.1"/>
    <property type="molecule type" value="Genomic_DNA"/>
</dbReference>
<gene>
    <name evidence="4" type="ORF">KIW84_040391</name>
</gene>
<comment type="caution">
    <text evidence="4">The sequence shown here is derived from an EMBL/GenBank/DDBJ whole genome shotgun (WGS) entry which is preliminary data.</text>
</comment>
<name>A0A9D4X574_PEA</name>
<dbReference type="InterPro" id="IPR002213">
    <property type="entry name" value="UDP_glucos_trans"/>
</dbReference>
<proteinExistence type="inferred from homology"/>
<dbReference type="AlphaFoldDB" id="A0A9D4X574"/>
<evidence type="ECO:0000256" key="3">
    <source>
        <dbReference type="ARBA" id="ARBA00022679"/>
    </source>
</evidence>
<comment type="similarity">
    <text evidence="1">Belongs to the UDP-glycosyltransferase family.</text>
</comment>
<reference evidence="4 5" key="1">
    <citation type="journal article" date="2022" name="Nat. Genet.">
        <title>Improved pea reference genome and pan-genome highlight genomic features and evolutionary characteristics.</title>
        <authorList>
            <person name="Yang T."/>
            <person name="Liu R."/>
            <person name="Luo Y."/>
            <person name="Hu S."/>
            <person name="Wang D."/>
            <person name="Wang C."/>
            <person name="Pandey M.K."/>
            <person name="Ge S."/>
            <person name="Xu Q."/>
            <person name="Li N."/>
            <person name="Li G."/>
            <person name="Huang Y."/>
            <person name="Saxena R.K."/>
            <person name="Ji Y."/>
            <person name="Li M."/>
            <person name="Yan X."/>
            <person name="He Y."/>
            <person name="Liu Y."/>
            <person name="Wang X."/>
            <person name="Xiang C."/>
            <person name="Varshney R.K."/>
            <person name="Ding H."/>
            <person name="Gao S."/>
            <person name="Zong X."/>
        </authorList>
    </citation>
    <scope>NUCLEOTIDE SEQUENCE [LARGE SCALE GENOMIC DNA]</scope>
    <source>
        <strain evidence="4 5">cv. Zhongwan 6</strain>
    </source>
</reference>
<evidence type="ECO:0000256" key="2">
    <source>
        <dbReference type="ARBA" id="ARBA00022676"/>
    </source>
</evidence>
<dbReference type="PANTHER" id="PTHR11926:SF1494">
    <property type="entry name" value="FLAVONOL 3-O-GLUCOSYLTRANSFERASE UGT76E12-RELATED"/>
    <property type="match status" value="1"/>
</dbReference>
<evidence type="ECO:0000256" key="1">
    <source>
        <dbReference type="ARBA" id="ARBA00009995"/>
    </source>
</evidence>
<dbReference type="SUPFAM" id="SSF53756">
    <property type="entry name" value="UDP-Glycosyltransferase/glycogen phosphorylase"/>
    <property type="match status" value="1"/>
</dbReference>
<dbReference type="Pfam" id="PF00201">
    <property type="entry name" value="UDPGT"/>
    <property type="match status" value="1"/>
</dbReference>